<evidence type="ECO:0000313" key="2">
    <source>
        <dbReference type="Proteomes" id="UP000092460"/>
    </source>
</evidence>
<dbReference type="EMBL" id="JXJN01026037">
    <property type="status" value="NOT_ANNOTATED_CDS"/>
    <property type="molecule type" value="Genomic_DNA"/>
</dbReference>
<dbReference type="InterPro" id="IPR009003">
    <property type="entry name" value="Peptidase_S1_PA"/>
</dbReference>
<dbReference type="EnsemblMetazoa" id="GPPI000172-RA">
    <property type="protein sequence ID" value="GPPI000172-PA"/>
    <property type="gene ID" value="GPPI000172"/>
</dbReference>
<dbReference type="InterPro" id="IPR043504">
    <property type="entry name" value="Peptidase_S1_PA_chymotrypsin"/>
</dbReference>
<dbReference type="Proteomes" id="UP000092460">
    <property type="component" value="Unassembled WGS sequence"/>
</dbReference>
<dbReference type="AlphaFoldDB" id="A0A1B0AKL2"/>
<dbReference type="VEuPathDB" id="VectorBase:GPPI000172"/>
<proteinExistence type="predicted"/>
<dbReference type="SUPFAM" id="SSF50494">
    <property type="entry name" value="Trypsin-like serine proteases"/>
    <property type="match status" value="1"/>
</dbReference>
<sequence length="80" mass="8719">MQCNANKCVCVAFSLVMRAGDTKFSFGNAVNSSLTSQNNARDHVSIRLKEQRERWGKGHICSGVLTALSVVITVGHCVHE</sequence>
<reference evidence="2" key="1">
    <citation type="submission" date="2015-01" db="EMBL/GenBank/DDBJ databases">
        <authorList>
            <person name="Aksoy S."/>
            <person name="Warren W."/>
            <person name="Wilson R.K."/>
        </authorList>
    </citation>
    <scope>NUCLEOTIDE SEQUENCE [LARGE SCALE GENOMIC DNA]</scope>
    <source>
        <strain evidence="2">IAEA</strain>
    </source>
</reference>
<evidence type="ECO:0008006" key="3">
    <source>
        <dbReference type="Google" id="ProtNLM"/>
    </source>
</evidence>
<protein>
    <recommendedName>
        <fullName evidence="3">Peptidase S1 domain-containing protein</fullName>
    </recommendedName>
</protein>
<evidence type="ECO:0000313" key="1">
    <source>
        <dbReference type="EnsemblMetazoa" id="GPPI000172-PA"/>
    </source>
</evidence>
<reference evidence="1" key="2">
    <citation type="submission" date="2020-05" db="UniProtKB">
        <authorList>
            <consortium name="EnsemblMetazoa"/>
        </authorList>
    </citation>
    <scope>IDENTIFICATION</scope>
    <source>
        <strain evidence="1">IAEA</strain>
    </source>
</reference>
<keyword evidence="2" id="KW-1185">Reference proteome</keyword>
<accession>A0A1B0AKL2</accession>
<name>A0A1B0AKL2_9MUSC</name>
<organism evidence="1 2">
    <name type="scientific">Glossina palpalis gambiensis</name>
    <dbReference type="NCBI Taxonomy" id="67801"/>
    <lineage>
        <taxon>Eukaryota</taxon>
        <taxon>Metazoa</taxon>
        <taxon>Ecdysozoa</taxon>
        <taxon>Arthropoda</taxon>
        <taxon>Hexapoda</taxon>
        <taxon>Insecta</taxon>
        <taxon>Pterygota</taxon>
        <taxon>Neoptera</taxon>
        <taxon>Endopterygota</taxon>
        <taxon>Diptera</taxon>
        <taxon>Brachycera</taxon>
        <taxon>Muscomorpha</taxon>
        <taxon>Hippoboscoidea</taxon>
        <taxon>Glossinidae</taxon>
        <taxon>Glossina</taxon>
    </lineage>
</organism>
<dbReference type="Gene3D" id="2.40.10.10">
    <property type="entry name" value="Trypsin-like serine proteases"/>
    <property type="match status" value="1"/>
</dbReference>